<dbReference type="PRINTS" id="PR00344">
    <property type="entry name" value="BCTRLSENSOR"/>
</dbReference>
<proteinExistence type="predicted"/>
<dbReference type="InterPro" id="IPR003594">
    <property type="entry name" value="HATPase_dom"/>
</dbReference>
<comment type="subcellular location">
    <subcellularLocation>
        <location evidence="2">Cell membrane</location>
        <topology evidence="2">Multi-pass membrane protein</topology>
    </subcellularLocation>
</comment>
<keyword evidence="9" id="KW-0902">Two-component regulatory system</keyword>
<evidence type="ECO:0000256" key="4">
    <source>
        <dbReference type="ARBA" id="ARBA00022553"/>
    </source>
</evidence>
<reference evidence="12" key="1">
    <citation type="journal article" date="2023" name="Int. J. Syst. Evol. Microbiol.">
        <title>Collibacillus ludicampi gen. nov., sp. nov., a new soil bacterium of the family Alicyclobacillaceae.</title>
        <authorList>
            <person name="Jojima T."/>
            <person name="Ioku Y."/>
            <person name="Fukuta Y."/>
            <person name="Shirasaka N."/>
            <person name="Matsumura Y."/>
            <person name="Mori M."/>
        </authorList>
    </citation>
    <scope>NUCLEOTIDE SEQUENCE</scope>
    <source>
        <strain evidence="12">TP075</strain>
    </source>
</reference>
<dbReference type="InterPro" id="IPR036890">
    <property type="entry name" value="HATPase_C_sf"/>
</dbReference>
<dbReference type="GO" id="GO:0000155">
    <property type="term" value="F:phosphorelay sensor kinase activity"/>
    <property type="evidence" value="ECO:0007669"/>
    <property type="project" value="InterPro"/>
</dbReference>
<accession>A0AAV4LFN1</accession>
<dbReference type="InterPro" id="IPR005467">
    <property type="entry name" value="His_kinase_dom"/>
</dbReference>
<organism evidence="12 13">
    <name type="scientific">Collibacillus ludicampi</name>
    <dbReference type="NCBI Taxonomy" id="2771369"/>
    <lineage>
        <taxon>Bacteria</taxon>
        <taxon>Bacillati</taxon>
        <taxon>Bacillota</taxon>
        <taxon>Bacilli</taxon>
        <taxon>Bacillales</taxon>
        <taxon>Alicyclobacillaceae</taxon>
        <taxon>Collibacillus</taxon>
    </lineage>
</organism>
<evidence type="ECO:0000256" key="9">
    <source>
        <dbReference type="ARBA" id="ARBA00023012"/>
    </source>
</evidence>
<dbReference type="InterPro" id="IPR036097">
    <property type="entry name" value="HisK_dim/P_sf"/>
</dbReference>
<keyword evidence="5" id="KW-0808">Transferase</keyword>
<dbReference type="Proteomes" id="UP001057291">
    <property type="component" value="Unassembled WGS sequence"/>
</dbReference>
<evidence type="ECO:0000256" key="2">
    <source>
        <dbReference type="ARBA" id="ARBA00004651"/>
    </source>
</evidence>
<gene>
    <name evidence="12" type="ORF">DNHGIG_21540</name>
</gene>
<comment type="caution">
    <text evidence="12">The sequence shown here is derived from an EMBL/GenBank/DDBJ whole genome shotgun (WGS) entry which is preliminary data.</text>
</comment>
<keyword evidence="6" id="KW-0547">Nucleotide-binding</keyword>
<evidence type="ECO:0000256" key="1">
    <source>
        <dbReference type="ARBA" id="ARBA00000085"/>
    </source>
</evidence>
<keyword evidence="7" id="KW-0418">Kinase</keyword>
<dbReference type="CDD" id="cd00082">
    <property type="entry name" value="HisKA"/>
    <property type="match status" value="1"/>
</dbReference>
<dbReference type="Pfam" id="PF00512">
    <property type="entry name" value="HisKA"/>
    <property type="match status" value="1"/>
</dbReference>
<protein>
    <recommendedName>
        <fullName evidence="3">histidine kinase</fullName>
        <ecNumber evidence="3">2.7.13.3</ecNumber>
    </recommendedName>
</protein>
<evidence type="ECO:0000313" key="12">
    <source>
        <dbReference type="EMBL" id="GIM46605.1"/>
    </source>
</evidence>
<evidence type="ECO:0000259" key="11">
    <source>
        <dbReference type="PROSITE" id="PS50109"/>
    </source>
</evidence>
<dbReference type="SUPFAM" id="SSF55874">
    <property type="entry name" value="ATPase domain of HSP90 chaperone/DNA topoisomerase II/histidine kinase"/>
    <property type="match status" value="1"/>
</dbReference>
<dbReference type="FunFam" id="3.30.565.10:FF:000006">
    <property type="entry name" value="Sensor histidine kinase WalK"/>
    <property type="match status" value="1"/>
</dbReference>
<dbReference type="PANTHER" id="PTHR43711">
    <property type="entry name" value="TWO-COMPONENT HISTIDINE KINASE"/>
    <property type="match status" value="1"/>
</dbReference>
<dbReference type="GO" id="GO:0005524">
    <property type="term" value="F:ATP binding"/>
    <property type="evidence" value="ECO:0007669"/>
    <property type="project" value="UniProtKB-KW"/>
</dbReference>
<dbReference type="InterPro" id="IPR050736">
    <property type="entry name" value="Sensor_HK_Regulatory"/>
</dbReference>
<keyword evidence="4" id="KW-0597">Phosphoprotein</keyword>
<dbReference type="Gene3D" id="1.10.287.130">
    <property type="match status" value="1"/>
</dbReference>
<evidence type="ECO:0000256" key="5">
    <source>
        <dbReference type="ARBA" id="ARBA00022679"/>
    </source>
</evidence>
<dbReference type="PROSITE" id="PS50109">
    <property type="entry name" value="HIS_KIN"/>
    <property type="match status" value="1"/>
</dbReference>
<dbReference type="InterPro" id="IPR004358">
    <property type="entry name" value="Sig_transdc_His_kin-like_C"/>
</dbReference>
<dbReference type="InterPro" id="IPR003661">
    <property type="entry name" value="HisK_dim/P_dom"/>
</dbReference>
<evidence type="ECO:0000256" key="3">
    <source>
        <dbReference type="ARBA" id="ARBA00012438"/>
    </source>
</evidence>
<name>A0AAV4LFN1_9BACL</name>
<dbReference type="FunFam" id="1.10.287.130:FF:000001">
    <property type="entry name" value="Two-component sensor histidine kinase"/>
    <property type="match status" value="1"/>
</dbReference>
<dbReference type="EC" id="2.7.13.3" evidence="3"/>
<dbReference type="PANTHER" id="PTHR43711:SF1">
    <property type="entry name" value="HISTIDINE KINASE 1"/>
    <property type="match status" value="1"/>
</dbReference>
<dbReference type="AlphaFoldDB" id="A0AAV4LFN1"/>
<evidence type="ECO:0000256" key="10">
    <source>
        <dbReference type="ARBA" id="ARBA00023136"/>
    </source>
</evidence>
<sequence>MLCLRVFLAERALVPIQRSWNKQQQFVADASHELRTPLSILLVNLERLFRHPDHTIEQESQKISVMIRETRRMNKLVSDLLTLARTDSNQLQILSEPVRLDEILNRVADQFRELAKLKNITIETSIASPILMDGDEQRLHQLFVILLDNALKYTHEGSIKISCHPSSSFVYITVEDTGVGIAKEDLPHIFDRFYRGDKTRSRTGEGTGLGLSIAEWIIKAHHGKVRVESQIGVGTVFHITLPLKRKR</sequence>
<dbReference type="CDD" id="cd00075">
    <property type="entry name" value="HATPase"/>
    <property type="match status" value="1"/>
</dbReference>
<feature type="domain" description="Histidine kinase" evidence="11">
    <location>
        <begin position="29"/>
        <end position="245"/>
    </location>
</feature>
<dbReference type="Pfam" id="PF02518">
    <property type="entry name" value="HATPase_c"/>
    <property type="match status" value="1"/>
</dbReference>
<evidence type="ECO:0000313" key="13">
    <source>
        <dbReference type="Proteomes" id="UP001057291"/>
    </source>
</evidence>
<keyword evidence="8" id="KW-0067">ATP-binding</keyword>
<dbReference type="EMBL" id="BOQE01000001">
    <property type="protein sequence ID" value="GIM46605.1"/>
    <property type="molecule type" value="Genomic_DNA"/>
</dbReference>
<dbReference type="SUPFAM" id="SSF47384">
    <property type="entry name" value="Homodimeric domain of signal transducing histidine kinase"/>
    <property type="match status" value="1"/>
</dbReference>
<dbReference type="Gene3D" id="3.30.565.10">
    <property type="entry name" value="Histidine kinase-like ATPase, C-terminal domain"/>
    <property type="match status" value="1"/>
</dbReference>
<dbReference type="SMART" id="SM00388">
    <property type="entry name" value="HisKA"/>
    <property type="match status" value="1"/>
</dbReference>
<dbReference type="GO" id="GO:0005886">
    <property type="term" value="C:plasma membrane"/>
    <property type="evidence" value="ECO:0007669"/>
    <property type="project" value="UniProtKB-SubCell"/>
</dbReference>
<comment type="catalytic activity">
    <reaction evidence="1">
        <text>ATP + protein L-histidine = ADP + protein N-phospho-L-histidine.</text>
        <dbReference type="EC" id="2.7.13.3"/>
    </reaction>
</comment>
<keyword evidence="10" id="KW-0472">Membrane</keyword>
<evidence type="ECO:0000256" key="8">
    <source>
        <dbReference type="ARBA" id="ARBA00022840"/>
    </source>
</evidence>
<evidence type="ECO:0000256" key="7">
    <source>
        <dbReference type="ARBA" id="ARBA00022777"/>
    </source>
</evidence>
<keyword evidence="13" id="KW-1185">Reference proteome</keyword>
<dbReference type="SMART" id="SM00387">
    <property type="entry name" value="HATPase_c"/>
    <property type="match status" value="1"/>
</dbReference>
<evidence type="ECO:0000256" key="6">
    <source>
        <dbReference type="ARBA" id="ARBA00022741"/>
    </source>
</evidence>